<dbReference type="PANTHER" id="PTHR36845:SF1">
    <property type="entry name" value="HYDROLASE, PUTATIVE (AFU_ORTHOLOGUE AFUA_7G05090)-RELATED"/>
    <property type="match status" value="1"/>
</dbReference>
<comment type="similarity">
    <text evidence="2">Belongs to the glycosyl hydrolase 88 family.</text>
</comment>
<evidence type="ECO:0008006" key="5">
    <source>
        <dbReference type="Google" id="ProtNLM"/>
    </source>
</evidence>
<gene>
    <name evidence="3" type="ORF">A8708_18090</name>
</gene>
<proteinExistence type="inferred from homology"/>
<dbReference type="InterPro" id="IPR012341">
    <property type="entry name" value="6hp_glycosidase-like_sf"/>
</dbReference>
<evidence type="ECO:0000313" key="3">
    <source>
        <dbReference type="EMBL" id="OAS20483.1"/>
    </source>
</evidence>
<sequence length="202" mass="22582">MGCPNRTFLSLLFWASEISGDPRFKQIAVRHANTVLKYFIRPDGSVVHIASFDPETGIFLETLPGQGYGPNSAWSRGAAWAIYGLANTYRYTGELRYLDAAKRAAHFFLAALPEDQVPPWDFRTESENGEPKDSSAAAIAASGLLELAKHVPQVEAHLYHRRAERILQVLSEGYVAWEDETYEEILMHGTGHKPAGQISMYR</sequence>
<keyword evidence="1" id="KW-0378">Hydrolase</keyword>
<protein>
    <recommendedName>
        <fullName evidence="5">Glycosyl hydrolase family 88</fullName>
    </recommendedName>
</protein>
<dbReference type="GO" id="GO:0052757">
    <property type="term" value="F:chondroitin hydrolase activity"/>
    <property type="evidence" value="ECO:0007669"/>
    <property type="project" value="TreeGrafter"/>
</dbReference>
<evidence type="ECO:0000256" key="2">
    <source>
        <dbReference type="ARBA" id="ARBA00038358"/>
    </source>
</evidence>
<accession>A0A198AHQ7</accession>
<reference evidence="3 4" key="1">
    <citation type="submission" date="2016-05" db="EMBL/GenBank/DDBJ databases">
        <title>Paenibacillus sp. 1ZS3-15 nov., isolated from the rhizosphere soil.</title>
        <authorList>
            <person name="Zhang X.X."/>
            <person name="Zhang J."/>
        </authorList>
    </citation>
    <scope>NUCLEOTIDE SEQUENCE [LARGE SCALE GENOMIC DNA]</scope>
    <source>
        <strain evidence="3 4">1ZS3-15</strain>
    </source>
</reference>
<evidence type="ECO:0000256" key="1">
    <source>
        <dbReference type="ARBA" id="ARBA00022801"/>
    </source>
</evidence>
<comment type="caution">
    <text evidence="3">The sequence shown here is derived from an EMBL/GenBank/DDBJ whole genome shotgun (WGS) entry which is preliminary data.</text>
</comment>
<dbReference type="EMBL" id="LYPB01000050">
    <property type="protein sequence ID" value="OAS20483.1"/>
    <property type="molecule type" value="Genomic_DNA"/>
</dbReference>
<dbReference type="InterPro" id="IPR052369">
    <property type="entry name" value="UG_Glycosaminoglycan_Hydrolase"/>
</dbReference>
<organism evidence="3 4">
    <name type="scientific">Paenibacillus oryzisoli</name>
    <dbReference type="NCBI Taxonomy" id="1850517"/>
    <lineage>
        <taxon>Bacteria</taxon>
        <taxon>Bacillati</taxon>
        <taxon>Bacillota</taxon>
        <taxon>Bacilli</taxon>
        <taxon>Bacillales</taxon>
        <taxon>Paenibacillaceae</taxon>
        <taxon>Paenibacillus</taxon>
    </lineage>
</organism>
<dbReference type="SUPFAM" id="SSF48208">
    <property type="entry name" value="Six-hairpin glycosidases"/>
    <property type="match status" value="1"/>
</dbReference>
<name>A0A198AHQ7_9BACL</name>
<dbReference type="GO" id="GO:0000272">
    <property type="term" value="P:polysaccharide catabolic process"/>
    <property type="evidence" value="ECO:0007669"/>
    <property type="project" value="TreeGrafter"/>
</dbReference>
<evidence type="ECO:0000313" key="4">
    <source>
        <dbReference type="Proteomes" id="UP000078454"/>
    </source>
</evidence>
<dbReference type="STRING" id="1850517.A8708_18090"/>
<dbReference type="Gene3D" id="1.50.10.10">
    <property type="match status" value="1"/>
</dbReference>
<dbReference type="AlphaFoldDB" id="A0A198AHQ7"/>
<dbReference type="InterPro" id="IPR008928">
    <property type="entry name" value="6-hairpin_glycosidase_sf"/>
</dbReference>
<keyword evidence="4" id="KW-1185">Reference proteome</keyword>
<dbReference type="Proteomes" id="UP000078454">
    <property type="component" value="Unassembled WGS sequence"/>
</dbReference>
<dbReference type="PANTHER" id="PTHR36845">
    <property type="entry name" value="HYDROLASE, PUTATIVE (AFU_ORTHOLOGUE AFUA_7G05090)-RELATED"/>
    <property type="match status" value="1"/>
</dbReference>